<organism evidence="1 2">
    <name type="scientific">Rhizophagus irregularis</name>
    <dbReference type="NCBI Taxonomy" id="588596"/>
    <lineage>
        <taxon>Eukaryota</taxon>
        <taxon>Fungi</taxon>
        <taxon>Fungi incertae sedis</taxon>
        <taxon>Mucoromycota</taxon>
        <taxon>Glomeromycotina</taxon>
        <taxon>Glomeromycetes</taxon>
        <taxon>Glomerales</taxon>
        <taxon>Glomeraceae</taxon>
        <taxon>Rhizophagus</taxon>
    </lineage>
</organism>
<dbReference type="Proteomes" id="UP000232688">
    <property type="component" value="Unassembled WGS sequence"/>
</dbReference>
<sequence length="322" mass="37098">MVLISIISLYNPPSGSIHYNISADLIAKLTTWLDFTPHFSLSSNPENTYFYDSSASRLDYIWSSPRFPAPDLFSHVVTCPDLSDCPFTDHHTLITVLDFSTCLAILAKSRLKQKKEGRVVFTYNSTTETHWTAFSSDVSSRLQLDLNISDPYTEFDFFRLFLDKLWHTLKCIILGTAIEHLPKKNVSNTYHHSYPPDLTKLISINKFLDKLLFRLTTSRPSRPTQLSQMMLALPRHLQNLTNLLPDYVIPTYTTTPLSTFKSFLRSQKSLVSAFLSIRFAQHASDSIEYYTALRDDYFLSSLGTFINSAQRVQLFLIRFWLF</sequence>
<dbReference type="AlphaFoldDB" id="A0A2N0QPH0"/>
<dbReference type="EMBL" id="LLXH01004898">
    <property type="protein sequence ID" value="PKC52944.1"/>
    <property type="molecule type" value="Genomic_DNA"/>
</dbReference>
<comment type="caution">
    <text evidence="1">The sequence shown here is derived from an EMBL/GenBank/DDBJ whole genome shotgun (WGS) entry which is preliminary data.</text>
</comment>
<dbReference type="VEuPathDB" id="FungiDB:RhiirA1_480338"/>
<reference evidence="1 2" key="1">
    <citation type="submission" date="2017-10" db="EMBL/GenBank/DDBJ databases">
        <title>Extensive intraspecific genome diversity in a model arbuscular mycorrhizal fungus.</title>
        <authorList>
            <person name="Chen E.C.H."/>
            <person name="Morin E."/>
            <person name="Baudet D."/>
            <person name="Noel J."/>
            <person name="Ndikumana S."/>
            <person name="Charron P."/>
            <person name="St-Onge C."/>
            <person name="Giorgi J."/>
            <person name="Grigoriev I.V."/>
            <person name="Roux C."/>
            <person name="Martin F.M."/>
            <person name="Corradi N."/>
        </authorList>
    </citation>
    <scope>NUCLEOTIDE SEQUENCE [LARGE SCALE GENOMIC DNA]</scope>
    <source>
        <strain evidence="1 2">A1</strain>
    </source>
</reference>
<accession>A0A2N0QPH0</accession>
<evidence type="ECO:0000313" key="2">
    <source>
        <dbReference type="Proteomes" id="UP000232688"/>
    </source>
</evidence>
<proteinExistence type="predicted"/>
<evidence type="ECO:0000313" key="1">
    <source>
        <dbReference type="EMBL" id="PKC52944.1"/>
    </source>
</evidence>
<name>A0A2N0QPH0_9GLOM</name>
<protein>
    <recommendedName>
        <fullName evidence="3">Endonuclease/exonuclease/phosphatase domain-containing protein</fullName>
    </recommendedName>
</protein>
<gene>
    <name evidence="1" type="ORF">RhiirA1_480338</name>
</gene>
<evidence type="ECO:0008006" key="3">
    <source>
        <dbReference type="Google" id="ProtNLM"/>
    </source>
</evidence>
<reference evidence="1 2" key="2">
    <citation type="submission" date="2017-10" db="EMBL/GenBank/DDBJ databases">
        <title>Genome analyses suggest a sexual origin of heterokaryosis in a supposedly ancient asexual fungus.</title>
        <authorList>
            <person name="Corradi N."/>
            <person name="Sedzielewska K."/>
            <person name="Noel J."/>
            <person name="Charron P."/>
            <person name="Farinelli L."/>
            <person name="Marton T."/>
            <person name="Kruger M."/>
            <person name="Pelin A."/>
            <person name="Brachmann A."/>
            <person name="Corradi N."/>
        </authorList>
    </citation>
    <scope>NUCLEOTIDE SEQUENCE [LARGE SCALE GENOMIC DNA]</scope>
    <source>
        <strain evidence="1 2">A1</strain>
    </source>
</reference>